<feature type="domain" description="Peptidase C39-like" evidence="1">
    <location>
        <begin position="122"/>
        <end position="253"/>
    </location>
</feature>
<gene>
    <name evidence="2" type="ORF">HMPREF0072_0307</name>
</gene>
<evidence type="ECO:0000259" key="1">
    <source>
        <dbReference type="Pfam" id="PF13529"/>
    </source>
</evidence>
<dbReference type="AlphaFoldDB" id="C2BD87"/>
<dbReference type="InterPro" id="IPR039564">
    <property type="entry name" value="Peptidase_C39-like"/>
</dbReference>
<accession>C2BD87</accession>
<dbReference type="STRING" id="525254.HMPREF0072_0307"/>
<dbReference type="EMBL" id="ABYO01000016">
    <property type="protein sequence ID" value="EEI87074.1"/>
    <property type="molecule type" value="Genomic_DNA"/>
</dbReference>
<evidence type="ECO:0000313" key="3">
    <source>
        <dbReference type="Proteomes" id="UP000005984"/>
    </source>
</evidence>
<dbReference type="Gene3D" id="3.90.70.10">
    <property type="entry name" value="Cysteine proteinases"/>
    <property type="match status" value="1"/>
</dbReference>
<keyword evidence="3" id="KW-1185">Reference proteome</keyword>
<evidence type="ECO:0000313" key="2">
    <source>
        <dbReference type="EMBL" id="EEI87074.1"/>
    </source>
</evidence>
<organism evidence="2 3">
    <name type="scientific">Anaerococcus lactolyticus ATCC 51172</name>
    <dbReference type="NCBI Taxonomy" id="525254"/>
    <lineage>
        <taxon>Bacteria</taxon>
        <taxon>Bacillati</taxon>
        <taxon>Bacillota</taxon>
        <taxon>Tissierellia</taxon>
        <taxon>Tissierellales</taxon>
        <taxon>Peptoniphilaceae</taxon>
        <taxon>Anaerococcus</taxon>
    </lineage>
</organism>
<comment type="caution">
    <text evidence="2">The sequence shown here is derived from an EMBL/GenBank/DDBJ whole genome shotgun (WGS) entry which is preliminary data.</text>
</comment>
<protein>
    <recommendedName>
        <fullName evidence="1">Peptidase C39-like domain-containing protein</fullName>
    </recommendedName>
</protein>
<sequence>MIKGEKMKKSKIFMIASFIAITSIFNVTEIKADEQWTFEGWNGDTVSNAEDMFDNEWKFQYPILEGVEDQEPIPNQSDSSIPGANFSGIGMQDIANIVGGSGGMGYVNFNGKTYAYWNQGDFGGNIQRVGCGPTSLAILLSNLTGKSVNPRKVWDEAVRLGVTGTSYGSDGNGLARMLESYLGSQGYTVRRTLDYNEARRHLSNGGMALGNVGGRDYYSNPPRKIGSWFNFNAGHFVAYAGADSNGNVFTLDPGWRERTGLVDKGMVQSATKAYFLIEKKK</sequence>
<reference evidence="2 3" key="1">
    <citation type="submission" date="2008-10" db="EMBL/GenBank/DDBJ databases">
        <authorList>
            <person name="Qin X."/>
            <person name="Bachman B."/>
            <person name="Battles P."/>
            <person name="Bell A."/>
            <person name="Bess C."/>
            <person name="Bickham C."/>
            <person name="Chaboub L."/>
            <person name="Chen D."/>
            <person name="Coyle M."/>
            <person name="Deiros D.R."/>
            <person name="Dinh H."/>
            <person name="Forbes L."/>
            <person name="Fowler G."/>
            <person name="Francisco L."/>
            <person name="Fu Q."/>
            <person name="Gubbala S."/>
            <person name="Hale W."/>
            <person name="Han Y."/>
            <person name="Hemphill L."/>
            <person name="Highlander S.K."/>
            <person name="Hirani K."/>
            <person name="Hogues M."/>
            <person name="Jackson L."/>
            <person name="Jakkamsetti A."/>
            <person name="Javaid M."/>
            <person name="Jiang H."/>
            <person name="Korchina V."/>
            <person name="Kovar C."/>
            <person name="Lara F."/>
            <person name="Lee S."/>
            <person name="Mata R."/>
            <person name="Mathew T."/>
            <person name="Moen C."/>
            <person name="Morales K."/>
            <person name="Munidasa M."/>
            <person name="Nazareth L."/>
            <person name="Ngo R."/>
            <person name="Nguyen L."/>
            <person name="Okwuonu G."/>
            <person name="Ongeri F."/>
            <person name="Patil S."/>
            <person name="Petrosino J."/>
            <person name="Pham C."/>
            <person name="Pham P."/>
            <person name="Pu L.-L."/>
            <person name="Puazo M."/>
            <person name="Raj R."/>
            <person name="Reid J."/>
            <person name="Rouhana J."/>
            <person name="Saada N."/>
            <person name="Shang Y."/>
            <person name="Simmons D."/>
            <person name="Thornton R."/>
            <person name="Warren J."/>
            <person name="Weissenberger G."/>
            <person name="Zhang J."/>
            <person name="Zhang L."/>
            <person name="Zhou C."/>
            <person name="Zhu D."/>
            <person name="Muzny D."/>
            <person name="Worley K."/>
            <person name="Gibbs R."/>
        </authorList>
    </citation>
    <scope>NUCLEOTIDE SEQUENCE [LARGE SCALE GENOMIC DNA]</scope>
    <source>
        <strain evidence="2 3">ATCC 51172</strain>
    </source>
</reference>
<dbReference type="Pfam" id="PF13529">
    <property type="entry name" value="Peptidase_C39_2"/>
    <property type="match status" value="1"/>
</dbReference>
<name>C2BD87_9FIRM</name>
<dbReference type="HOGENOM" id="CLU_989179_0_0_9"/>
<proteinExistence type="predicted"/>
<dbReference type="Proteomes" id="UP000005984">
    <property type="component" value="Unassembled WGS sequence"/>
</dbReference>